<protein>
    <submittedName>
        <fullName evidence="1">Uncharacterized protein</fullName>
    </submittedName>
</protein>
<comment type="caution">
    <text evidence="1">The sequence shown here is derived from an EMBL/GenBank/DDBJ whole genome shotgun (WGS) entry which is preliminary data.</text>
</comment>
<dbReference type="PANTHER" id="PTHR37766:SF1">
    <property type="entry name" value="OS01G0897100 PROTEIN"/>
    <property type="match status" value="1"/>
</dbReference>
<dbReference type="Proteomes" id="UP001372338">
    <property type="component" value="Unassembled WGS sequence"/>
</dbReference>
<evidence type="ECO:0000313" key="1">
    <source>
        <dbReference type="EMBL" id="KAK7275096.1"/>
    </source>
</evidence>
<sequence length="120" mass="13581">MINLFLSEPDWSDEVDGCSTELRISILKELESVIWSAMMSSAGGRAEARLWLCNTMVGVTCITPGDQRELFGNLVRTRGEKKGLASQLLHFMFEKSPQKLGSILAQRSHILDKFFQVLYR</sequence>
<keyword evidence="2" id="KW-1185">Reference proteome</keyword>
<reference evidence="1 2" key="1">
    <citation type="submission" date="2024-01" db="EMBL/GenBank/DDBJ databases">
        <title>The genomes of 5 underutilized Papilionoideae crops provide insights into root nodulation and disease resistanc.</title>
        <authorList>
            <person name="Yuan L."/>
        </authorList>
    </citation>
    <scope>NUCLEOTIDE SEQUENCE [LARGE SCALE GENOMIC DNA]</scope>
    <source>
        <strain evidence="1">ZHUSHIDOU_FW_LH</strain>
        <tissue evidence="1">Leaf</tissue>
    </source>
</reference>
<dbReference type="EMBL" id="JAYWIO010000003">
    <property type="protein sequence ID" value="KAK7275096.1"/>
    <property type="molecule type" value="Genomic_DNA"/>
</dbReference>
<name>A0AAN9IJM7_CROPI</name>
<dbReference type="AlphaFoldDB" id="A0AAN9IJM7"/>
<proteinExistence type="predicted"/>
<gene>
    <name evidence="1" type="ORF">RIF29_16203</name>
</gene>
<organism evidence="1 2">
    <name type="scientific">Crotalaria pallida</name>
    <name type="common">Smooth rattlebox</name>
    <name type="synonym">Crotalaria striata</name>
    <dbReference type="NCBI Taxonomy" id="3830"/>
    <lineage>
        <taxon>Eukaryota</taxon>
        <taxon>Viridiplantae</taxon>
        <taxon>Streptophyta</taxon>
        <taxon>Embryophyta</taxon>
        <taxon>Tracheophyta</taxon>
        <taxon>Spermatophyta</taxon>
        <taxon>Magnoliopsida</taxon>
        <taxon>eudicotyledons</taxon>
        <taxon>Gunneridae</taxon>
        <taxon>Pentapetalae</taxon>
        <taxon>rosids</taxon>
        <taxon>fabids</taxon>
        <taxon>Fabales</taxon>
        <taxon>Fabaceae</taxon>
        <taxon>Papilionoideae</taxon>
        <taxon>50 kb inversion clade</taxon>
        <taxon>genistoids sensu lato</taxon>
        <taxon>core genistoids</taxon>
        <taxon>Crotalarieae</taxon>
        <taxon>Crotalaria</taxon>
    </lineage>
</organism>
<accession>A0AAN9IJM7</accession>
<evidence type="ECO:0000313" key="2">
    <source>
        <dbReference type="Proteomes" id="UP001372338"/>
    </source>
</evidence>
<dbReference type="PANTHER" id="PTHR37766">
    <property type="entry name" value="OS01G0897100 PROTEIN"/>
    <property type="match status" value="1"/>
</dbReference>